<dbReference type="OrthoDB" id="9773047at2"/>
<dbReference type="KEGG" id="hhy:Halhy_1650"/>
<dbReference type="STRING" id="760192.Halhy_1650"/>
<gene>
    <name evidence="3" type="ordered locus">Halhy_1650</name>
</gene>
<dbReference type="InterPro" id="IPR001466">
    <property type="entry name" value="Beta-lactam-related"/>
</dbReference>
<dbReference type="HOGENOM" id="CLU_030169_1_3_10"/>
<evidence type="ECO:0000313" key="4">
    <source>
        <dbReference type="Proteomes" id="UP000008461"/>
    </source>
</evidence>
<evidence type="ECO:0000256" key="1">
    <source>
        <dbReference type="SAM" id="SignalP"/>
    </source>
</evidence>
<feature type="domain" description="Beta-lactamase-related" evidence="2">
    <location>
        <begin position="118"/>
        <end position="380"/>
    </location>
</feature>
<evidence type="ECO:0000259" key="2">
    <source>
        <dbReference type="Pfam" id="PF00144"/>
    </source>
</evidence>
<dbReference type="InterPro" id="IPR050789">
    <property type="entry name" value="Diverse_Enzym_Activities"/>
</dbReference>
<dbReference type="eggNOG" id="COG1680">
    <property type="taxonomic scope" value="Bacteria"/>
</dbReference>
<dbReference type="InterPro" id="IPR012338">
    <property type="entry name" value="Beta-lactam/transpept-like"/>
</dbReference>
<dbReference type="PANTHER" id="PTHR43283">
    <property type="entry name" value="BETA-LACTAMASE-RELATED"/>
    <property type="match status" value="1"/>
</dbReference>
<dbReference type="AlphaFoldDB" id="F4L0Q7"/>
<accession>F4L0Q7</accession>
<dbReference type="Pfam" id="PF00144">
    <property type="entry name" value="Beta-lactamase"/>
    <property type="match status" value="1"/>
</dbReference>
<dbReference type="PANTHER" id="PTHR43283:SF7">
    <property type="entry name" value="BETA-LACTAMASE-RELATED DOMAIN-CONTAINING PROTEIN"/>
    <property type="match status" value="1"/>
</dbReference>
<feature type="signal peptide" evidence="1">
    <location>
        <begin position="1"/>
        <end position="20"/>
    </location>
</feature>
<reference evidence="3 4" key="1">
    <citation type="journal article" date="2011" name="Stand. Genomic Sci.">
        <title>Complete genome sequence of Haliscomenobacter hydrossis type strain (O).</title>
        <authorList>
            <consortium name="US DOE Joint Genome Institute (JGI-PGF)"/>
            <person name="Daligault H."/>
            <person name="Lapidus A."/>
            <person name="Zeytun A."/>
            <person name="Nolan M."/>
            <person name="Lucas S."/>
            <person name="Del Rio T.G."/>
            <person name="Tice H."/>
            <person name="Cheng J.F."/>
            <person name="Tapia R."/>
            <person name="Han C."/>
            <person name="Goodwin L."/>
            <person name="Pitluck S."/>
            <person name="Liolios K."/>
            <person name="Pagani I."/>
            <person name="Ivanova N."/>
            <person name="Huntemann M."/>
            <person name="Mavromatis K."/>
            <person name="Mikhailova N."/>
            <person name="Pati A."/>
            <person name="Chen A."/>
            <person name="Palaniappan K."/>
            <person name="Land M."/>
            <person name="Hauser L."/>
            <person name="Brambilla E.M."/>
            <person name="Rohde M."/>
            <person name="Verbarg S."/>
            <person name="Goker M."/>
            <person name="Bristow J."/>
            <person name="Eisen J.A."/>
            <person name="Markowitz V."/>
            <person name="Hugenholtz P."/>
            <person name="Kyrpides N.C."/>
            <person name="Klenk H.P."/>
            <person name="Woyke T."/>
        </authorList>
    </citation>
    <scope>NUCLEOTIDE SEQUENCE [LARGE SCALE GENOMIC DNA]</scope>
    <source>
        <strain evidence="4">ATCC 27775 / DSM 1100 / LMG 10767 / O</strain>
    </source>
</reference>
<name>F4L0Q7_HALH1</name>
<organism evidence="3 4">
    <name type="scientific">Haliscomenobacter hydrossis (strain ATCC 27775 / DSM 1100 / LMG 10767 / O)</name>
    <dbReference type="NCBI Taxonomy" id="760192"/>
    <lineage>
        <taxon>Bacteria</taxon>
        <taxon>Pseudomonadati</taxon>
        <taxon>Bacteroidota</taxon>
        <taxon>Saprospiria</taxon>
        <taxon>Saprospirales</taxon>
        <taxon>Haliscomenobacteraceae</taxon>
        <taxon>Haliscomenobacter</taxon>
    </lineage>
</organism>
<dbReference type="SUPFAM" id="SSF56601">
    <property type="entry name" value="beta-lactamase/transpeptidase-like"/>
    <property type="match status" value="1"/>
</dbReference>
<feature type="chain" id="PRO_5003317389" evidence="1">
    <location>
        <begin position="21"/>
        <end position="402"/>
    </location>
</feature>
<dbReference type="Proteomes" id="UP000008461">
    <property type="component" value="Chromosome"/>
</dbReference>
<sequence length="402" mass="45971">MKLIFKNHFLMMLLSLSVISASSQDIWPTQGWVKTSPDKLNLIADSLIALDHDFANGKYGHVDGMLIIRHGQIAYEASYSHNYAELYKQEAIEKSGLNATDPTGPYNYFSSWWHPFYHGSKLHTLQSVSKTITSMIIGVAVTRNEFPDLDTPVLSFFDTTTVKNIDARKRKMTIRHLLTMTAGFDWHENLPYSDPNNSCSNMEASFDWVKFTIDHPMSDDPGKVFNYNSGATELLAYIFRVATGRDIEEYAVKHLFEPLGINNHFWKRTPFGLVDSEGGVYLEKSDVAKLFYLFLKNGKWENQQIISADWVRQSVSPFIKFGPNRGYGYKWWLSSYGNKPAEVTWGGNGFGGQFPIVIPEYDMVVVFNAWNVFPSAQSRNYNPNFLTQKVLNAIVEYHEKKK</sequence>
<evidence type="ECO:0000313" key="3">
    <source>
        <dbReference type="EMBL" id="AEE49539.1"/>
    </source>
</evidence>
<keyword evidence="4" id="KW-1185">Reference proteome</keyword>
<dbReference type="EMBL" id="CP002691">
    <property type="protein sequence ID" value="AEE49539.1"/>
    <property type="molecule type" value="Genomic_DNA"/>
</dbReference>
<protein>
    <submittedName>
        <fullName evidence="3">Beta-lactamase</fullName>
    </submittedName>
</protein>
<proteinExistence type="predicted"/>
<reference key="2">
    <citation type="submission" date="2011-04" db="EMBL/GenBank/DDBJ databases">
        <title>Complete sequence of chromosome of Haliscomenobacter hydrossis DSM 1100.</title>
        <authorList>
            <consortium name="US DOE Joint Genome Institute (JGI-PGF)"/>
            <person name="Lucas S."/>
            <person name="Han J."/>
            <person name="Lapidus A."/>
            <person name="Bruce D."/>
            <person name="Goodwin L."/>
            <person name="Pitluck S."/>
            <person name="Peters L."/>
            <person name="Kyrpides N."/>
            <person name="Mavromatis K."/>
            <person name="Ivanova N."/>
            <person name="Ovchinnikova G."/>
            <person name="Pagani I."/>
            <person name="Daligault H."/>
            <person name="Detter J.C."/>
            <person name="Han C."/>
            <person name="Land M."/>
            <person name="Hauser L."/>
            <person name="Markowitz V."/>
            <person name="Cheng J.-F."/>
            <person name="Hugenholtz P."/>
            <person name="Woyke T."/>
            <person name="Wu D."/>
            <person name="Verbarg S."/>
            <person name="Frueling A."/>
            <person name="Brambilla E."/>
            <person name="Klenk H.-P."/>
            <person name="Eisen J.A."/>
        </authorList>
    </citation>
    <scope>NUCLEOTIDE SEQUENCE</scope>
    <source>
        <strain>DSM 1100</strain>
    </source>
</reference>
<dbReference type="Gene3D" id="3.40.710.10">
    <property type="entry name" value="DD-peptidase/beta-lactamase superfamily"/>
    <property type="match status" value="1"/>
</dbReference>
<keyword evidence="1" id="KW-0732">Signal</keyword>